<comment type="subcellular location">
    <subcellularLocation>
        <location evidence="5">Cell inner membrane</location>
        <topology evidence="5">Multi-pass membrane protein</topology>
    </subcellularLocation>
    <subcellularLocation>
        <location evidence="1">Membrane</location>
        <topology evidence="1">Multi-pass membrane protein</topology>
    </subcellularLocation>
</comment>
<feature type="transmembrane region" description="Helical" evidence="5">
    <location>
        <begin position="181"/>
        <end position="206"/>
    </location>
</feature>
<feature type="transmembrane region" description="Helical" evidence="5">
    <location>
        <begin position="36"/>
        <end position="54"/>
    </location>
</feature>
<gene>
    <name evidence="7" type="ORF">FHP25_03525</name>
</gene>
<dbReference type="Proteomes" id="UP000321638">
    <property type="component" value="Unassembled WGS sequence"/>
</dbReference>
<evidence type="ECO:0000259" key="6">
    <source>
        <dbReference type="PROSITE" id="PS51012"/>
    </source>
</evidence>
<dbReference type="AlphaFoldDB" id="A0A5C8PUT9"/>
<accession>A0A5C8PUT9</accession>
<keyword evidence="5" id="KW-0813">Transport</keyword>
<dbReference type="OrthoDB" id="9786643at2"/>
<keyword evidence="2 5" id="KW-0812">Transmembrane</keyword>
<sequence length="272" mass="29868">MTTAAAASGSPLTRVAALVLRHWYILRGSWLRILELAYWPAVQMVMWGFLSEFLARQTSYVAQAFGVLLSGMLLWDVLVRGQLGLSISFLEEMWSRNLGHLFASPLRPIEFAAGIVTMSLIRTVVGMVPVTILTIAFFGFSIYSLGWPLLVFFFALQMFGWGVGLAISGMVLRKGLGAETFAWAAVFILLPVSGVYYPIAVLPAWLQPVAWALPPAYVFEGMRAVLANHAVRPELLAGALALSVVYLVLGFGCFMWLFNGARRKGLLSTQGE</sequence>
<evidence type="ECO:0000256" key="3">
    <source>
        <dbReference type="ARBA" id="ARBA00022989"/>
    </source>
</evidence>
<dbReference type="InterPro" id="IPR052902">
    <property type="entry name" value="ABC-2_transporter"/>
</dbReference>
<dbReference type="InterPro" id="IPR047817">
    <property type="entry name" value="ABC2_TM_bact-type"/>
</dbReference>
<feature type="domain" description="ABC transmembrane type-2" evidence="6">
    <location>
        <begin position="31"/>
        <end position="257"/>
    </location>
</feature>
<evidence type="ECO:0000256" key="1">
    <source>
        <dbReference type="ARBA" id="ARBA00004141"/>
    </source>
</evidence>
<keyword evidence="4 5" id="KW-0472">Membrane</keyword>
<feature type="transmembrane region" description="Helical" evidence="5">
    <location>
        <begin position="235"/>
        <end position="258"/>
    </location>
</feature>
<comment type="similarity">
    <text evidence="5">Belongs to the ABC-2 integral membrane protein family.</text>
</comment>
<proteinExistence type="inferred from homology"/>
<name>A0A5C8PUT9_9HYPH</name>
<keyword evidence="5" id="KW-1003">Cell membrane</keyword>
<dbReference type="Pfam" id="PF01061">
    <property type="entry name" value="ABC2_membrane"/>
    <property type="match status" value="1"/>
</dbReference>
<comment type="caution">
    <text evidence="7">The sequence shown here is derived from an EMBL/GenBank/DDBJ whole genome shotgun (WGS) entry which is preliminary data.</text>
</comment>
<dbReference type="PANTHER" id="PTHR43027:SF1">
    <property type="entry name" value="DOXORUBICIN RESISTANCE ABC TRANSPORTER PERMEASE PROTEIN DRRC-RELATED"/>
    <property type="match status" value="1"/>
</dbReference>
<keyword evidence="3 5" id="KW-1133">Transmembrane helix</keyword>
<evidence type="ECO:0000256" key="5">
    <source>
        <dbReference type="RuleBase" id="RU361157"/>
    </source>
</evidence>
<dbReference type="EMBL" id="VDUZ01000003">
    <property type="protein sequence ID" value="TXL81610.1"/>
    <property type="molecule type" value="Genomic_DNA"/>
</dbReference>
<evidence type="ECO:0000313" key="8">
    <source>
        <dbReference type="Proteomes" id="UP000321638"/>
    </source>
</evidence>
<keyword evidence="8" id="KW-1185">Reference proteome</keyword>
<dbReference type="PANTHER" id="PTHR43027">
    <property type="entry name" value="DOXORUBICIN RESISTANCE ABC TRANSPORTER PERMEASE PROTEIN DRRC-RELATED"/>
    <property type="match status" value="1"/>
</dbReference>
<protein>
    <recommendedName>
        <fullName evidence="5">Transport permease protein</fullName>
    </recommendedName>
</protein>
<organism evidence="7 8">
    <name type="scientific">Vineibacter terrae</name>
    <dbReference type="NCBI Taxonomy" id="2586908"/>
    <lineage>
        <taxon>Bacteria</taxon>
        <taxon>Pseudomonadati</taxon>
        <taxon>Pseudomonadota</taxon>
        <taxon>Alphaproteobacteria</taxon>
        <taxon>Hyphomicrobiales</taxon>
        <taxon>Vineibacter</taxon>
    </lineage>
</organism>
<dbReference type="RefSeq" id="WP_147845519.1">
    <property type="nucleotide sequence ID" value="NZ_VDUZ01000003.1"/>
</dbReference>
<evidence type="ECO:0000256" key="2">
    <source>
        <dbReference type="ARBA" id="ARBA00022692"/>
    </source>
</evidence>
<reference evidence="7 8" key="1">
    <citation type="submission" date="2019-06" db="EMBL/GenBank/DDBJ databases">
        <title>New taxonomy in bacterial strain CC-CFT640, isolated from vineyard.</title>
        <authorList>
            <person name="Lin S.-Y."/>
            <person name="Tsai C.-F."/>
            <person name="Young C.-C."/>
        </authorList>
    </citation>
    <scope>NUCLEOTIDE SEQUENCE [LARGE SCALE GENOMIC DNA]</scope>
    <source>
        <strain evidence="7 8">CC-CFT640</strain>
    </source>
</reference>
<dbReference type="GO" id="GO:0005886">
    <property type="term" value="C:plasma membrane"/>
    <property type="evidence" value="ECO:0007669"/>
    <property type="project" value="UniProtKB-SubCell"/>
</dbReference>
<dbReference type="GO" id="GO:0140359">
    <property type="term" value="F:ABC-type transporter activity"/>
    <property type="evidence" value="ECO:0007669"/>
    <property type="project" value="InterPro"/>
</dbReference>
<evidence type="ECO:0000256" key="4">
    <source>
        <dbReference type="ARBA" id="ARBA00023136"/>
    </source>
</evidence>
<feature type="transmembrane region" description="Helical" evidence="5">
    <location>
        <begin position="149"/>
        <end position="172"/>
    </location>
</feature>
<feature type="transmembrane region" description="Helical" evidence="5">
    <location>
        <begin position="124"/>
        <end position="143"/>
    </location>
</feature>
<feature type="transmembrane region" description="Helical" evidence="5">
    <location>
        <begin position="60"/>
        <end position="79"/>
    </location>
</feature>
<dbReference type="InterPro" id="IPR013525">
    <property type="entry name" value="ABC2_TM"/>
</dbReference>
<evidence type="ECO:0000313" key="7">
    <source>
        <dbReference type="EMBL" id="TXL81610.1"/>
    </source>
</evidence>
<dbReference type="PROSITE" id="PS51012">
    <property type="entry name" value="ABC_TM2"/>
    <property type="match status" value="1"/>
</dbReference>